<keyword evidence="4" id="KW-1185">Reference proteome</keyword>
<dbReference type="InParanoid" id="K5WGX2"/>
<dbReference type="OrthoDB" id="1431247at2759"/>
<dbReference type="RefSeq" id="XP_007393638.1">
    <property type="nucleotide sequence ID" value="XM_007393576.1"/>
</dbReference>
<dbReference type="AlphaFoldDB" id="K5WGX2"/>
<feature type="domain" description="SHSP" evidence="2">
    <location>
        <begin position="138"/>
        <end position="215"/>
    </location>
</feature>
<dbReference type="STRING" id="650164.K5WGX2"/>
<dbReference type="InterPro" id="IPR008978">
    <property type="entry name" value="HSP20-like_chaperone"/>
</dbReference>
<dbReference type="Proteomes" id="UP000008370">
    <property type="component" value="Unassembled WGS sequence"/>
</dbReference>
<evidence type="ECO:0000256" key="1">
    <source>
        <dbReference type="SAM" id="MobiDB-lite"/>
    </source>
</evidence>
<dbReference type="KEGG" id="pco:PHACADRAFT_182671"/>
<evidence type="ECO:0000313" key="3">
    <source>
        <dbReference type="EMBL" id="EKM58319.1"/>
    </source>
</evidence>
<protein>
    <recommendedName>
        <fullName evidence="2">SHSP domain-containing protein</fullName>
    </recommendedName>
</protein>
<feature type="region of interest" description="Disordered" evidence="1">
    <location>
        <begin position="30"/>
        <end position="65"/>
    </location>
</feature>
<reference evidence="3 4" key="1">
    <citation type="journal article" date="2012" name="BMC Genomics">
        <title>Comparative genomics of the white-rot fungi, Phanerochaete carnosa and P. chrysosporium, to elucidate the genetic basis of the distinct wood types they colonize.</title>
        <authorList>
            <person name="Suzuki H."/>
            <person name="MacDonald J."/>
            <person name="Syed K."/>
            <person name="Salamov A."/>
            <person name="Hori C."/>
            <person name="Aerts A."/>
            <person name="Henrissat B."/>
            <person name="Wiebenga A."/>
            <person name="vanKuyk P.A."/>
            <person name="Barry K."/>
            <person name="Lindquist E."/>
            <person name="LaButti K."/>
            <person name="Lapidus A."/>
            <person name="Lucas S."/>
            <person name="Coutinho P."/>
            <person name="Gong Y."/>
            <person name="Samejima M."/>
            <person name="Mahadevan R."/>
            <person name="Abou-Zaid M."/>
            <person name="de Vries R.P."/>
            <person name="Igarashi K."/>
            <person name="Yadav J.S."/>
            <person name="Grigoriev I.V."/>
            <person name="Master E.R."/>
        </authorList>
    </citation>
    <scope>NUCLEOTIDE SEQUENCE [LARGE SCALE GENOMIC DNA]</scope>
    <source>
        <strain evidence="3 4">HHB-10118-sp</strain>
    </source>
</reference>
<sequence length="260" mass="29013">MPLTTPSRTSRPVRESWAVYDNLIEKAFAPRDSLEVSTPTQSPTLHSREVEPALPDIPEIPPLSADEKSREAIEALWEQVLERKAKVLASLPSKVESLEGVLPIERAPTTSSSPPPRLRRKNSAEFGLSPDGKLIVSTFDMTDVGKQDMHVSFKGNKIIVAWRRVKITEKREDDALVRERKEKQYSQIIPLPDGTSFDEVRAVRTGSTLMVTYPNLRCVRVNATDTSSTVFSSGETEFGTCVTPTGTLFEAMEKLWNKKS</sequence>
<organism evidence="3 4">
    <name type="scientific">Phanerochaete carnosa (strain HHB-10118-sp)</name>
    <name type="common">White-rot fungus</name>
    <name type="synonym">Peniophora carnosa</name>
    <dbReference type="NCBI Taxonomy" id="650164"/>
    <lineage>
        <taxon>Eukaryota</taxon>
        <taxon>Fungi</taxon>
        <taxon>Dikarya</taxon>
        <taxon>Basidiomycota</taxon>
        <taxon>Agaricomycotina</taxon>
        <taxon>Agaricomycetes</taxon>
        <taxon>Polyporales</taxon>
        <taxon>Phanerochaetaceae</taxon>
        <taxon>Phanerochaete</taxon>
    </lineage>
</organism>
<dbReference type="Gene3D" id="2.60.40.790">
    <property type="match status" value="1"/>
</dbReference>
<gene>
    <name evidence="3" type="ORF">PHACADRAFT_182671</name>
</gene>
<dbReference type="Pfam" id="PF00011">
    <property type="entry name" value="HSP20"/>
    <property type="match status" value="1"/>
</dbReference>
<dbReference type="CDD" id="cd06464">
    <property type="entry name" value="ACD_sHsps-like"/>
    <property type="match status" value="1"/>
</dbReference>
<dbReference type="HOGENOM" id="CLU_083694_0_0_1"/>
<evidence type="ECO:0000259" key="2">
    <source>
        <dbReference type="Pfam" id="PF00011"/>
    </source>
</evidence>
<name>K5WGX2_PHACS</name>
<dbReference type="EMBL" id="JH930470">
    <property type="protein sequence ID" value="EKM58319.1"/>
    <property type="molecule type" value="Genomic_DNA"/>
</dbReference>
<proteinExistence type="predicted"/>
<accession>K5WGX2</accession>
<feature type="compositionally biased region" description="Polar residues" evidence="1">
    <location>
        <begin position="35"/>
        <end position="45"/>
    </location>
</feature>
<dbReference type="GeneID" id="18910103"/>
<dbReference type="SUPFAM" id="SSF49764">
    <property type="entry name" value="HSP20-like chaperones"/>
    <property type="match status" value="1"/>
</dbReference>
<dbReference type="InterPro" id="IPR002068">
    <property type="entry name" value="A-crystallin/Hsp20_dom"/>
</dbReference>
<evidence type="ECO:0000313" key="4">
    <source>
        <dbReference type="Proteomes" id="UP000008370"/>
    </source>
</evidence>